<dbReference type="Gene3D" id="3.40.50.150">
    <property type="entry name" value="Vaccinia Virus protein VP39"/>
    <property type="match status" value="1"/>
</dbReference>
<proteinExistence type="predicted"/>
<dbReference type="GO" id="GO:0008168">
    <property type="term" value="F:methyltransferase activity"/>
    <property type="evidence" value="ECO:0007669"/>
    <property type="project" value="UniProtKB-KW"/>
</dbReference>
<dbReference type="NCBIfam" id="TIGR01444">
    <property type="entry name" value="fkbM_fam"/>
    <property type="match status" value="1"/>
</dbReference>
<reference evidence="2" key="1">
    <citation type="journal article" date="2020" name="mSystems">
        <title>Genome- and Community-Level Interaction Insights into Carbon Utilization and Element Cycling Functions of Hydrothermarchaeota in Hydrothermal Sediment.</title>
        <authorList>
            <person name="Zhou Z."/>
            <person name="Liu Y."/>
            <person name="Xu W."/>
            <person name="Pan J."/>
            <person name="Luo Z.H."/>
            <person name="Li M."/>
        </authorList>
    </citation>
    <scope>NUCLEOTIDE SEQUENCE [LARGE SCALE GENOMIC DNA]</scope>
    <source>
        <strain evidence="2">SpSt-106</strain>
    </source>
</reference>
<dbReference type="InterPro" id="IPR052514">
    <property type="entry name" value="SAM-dependent_MTase"/>
</dbReference>
<keyword evidence="2" id="KW-0489">Methyltransferase</keyword>
<dbReference type="PANTHER" id="PTHR34203">
    <property type="entry name" value="METHYLTRANSFERASE, FKBM FAMILY PROTEIN"/>
    <property type="match status" value="1"/>
</dbReference>
<dbReference type="EMBL" id="DRWR01000130">
    <property type="protein sequence ID" value="HHQ16741.1"/>
    <property type="molecule type" value="Genomic_DNA"/>
</dbReference>
<evidence type="ECO:0000313" key="2">
    <source>
        <dbReference type="EMBL" id="HHQ16741.1"/>
    </source>
</evidence>
<sequence length="315" mass="36767">MGVINVFNMNTDIEKKRQFLLEYIEKIIEKIKMWENLRGPGIKRKILRVVCLPDIYITYIFCLLLKPKKISFKLFNQRTIMLDIIDRASASLYAFKCLDSIIEYKLTKFLIKYFKSNDVFYDIGGSFGFYTYLALEFCKEVHYFEPVPFVFEIVKYNLKNESRVTLNNVAIGKSNKIAWLYILNSNTSRSTIVKNSEKLHSYKKIEIKVISLEEYIHQTSSKPTIIKLDVEGAELEVIEGAINFFKNESPLIIMEVHNKNYAGESSINAVEKLISLNYKPYCIDLEGRLNEIKGDLMDVLVKENLEVDNFVFMKQ</sequence>
<accession>A0A7V6CEM5</accession>
<dbReference type="InterPro" id="IPR006342">
    <property type="entry name" value="FkbM_mtfrase"/>
</dbReference>
<feature type="domain" description="Methyltransferase FkbM" evidence="1">
    <location>
        <begin position="122"/>
        <end position="277"/>
    </location>
</feature>
<keyword evidence="2" id="KW-0808">Transferase</keyword>
<dbReference type="Pfam" id="PF05050">
    <property type="entry name" value="Methyltransf_21"/>
    <property type="match status" value="1"/>
</dbReference>
<comment type="caution">
    <text evidence="2">The sequence shown here is derived from an EMBL/GenBank/DDBJ whole genome shotgun (WGS) entry which is preliminary data.</text>
</comment>
<evidence type="ECO:0000259" key="1">
    <source>
        <dbReference type="Pfam" id="PF05050"/>
    </source>
</evidence>
<dbReference type="AlphaFoldDB" id="A0A7V6CEM5"/>
<dbReference type="InterPro" id="IPR029063">
    <property type="entry name" value="SAM-dependent_MTases_sf"/>
</dbReference>
<dbReference type="PANTHER" id="PTHR34203:SF15">
    <property type="entry name" value="SLL1173 PROTEIN"/>
    <property type="match status" value="1"/>
</dbReference>
<protein>
    <submittedName>
        <fullName evidence="2">FkbM family methyltransferase</fullName>
    </submittedName>
</protein>
<organism evidence="2">
    <name type="scientific">Thermodesulfobacterium geofontis</name>
    <dbReference type="NCBI Taxonomy" id="1295609"/>
    <lineage>
        <taxon>Bacteria</taxon>
        <taxon>Pseudomonadati</taxon>
        <taxon>Thermodesulfobacteriota</taxon>
        <taxon>Thermodesulfobacteria</taxon>
        <taxon>Thermodesulfobacteriales</taxon>
        <taxon>Thermodesulfobacteriaceae</taxon>
        <taxon>Thermodesulfobacterium</taxon>
    </lineage>
</organism>
<dbReference type="SUPFAM" id="SSF53335">
    <property type="entry name" value="S-adenosyl-L-methionine-dependent methyltransferases"/>
    <property type="match status" value="1"/>
</dbReference>
<gene>
    <name evidence="2" type="ORF">ENM15_08030</name>
</gene>
<dbReference type="GO" id="GO:0032259">
    <property type="term" value="P:methylation"/>
    <property type="evidence" value="ECO:0007669"/>
    <property type="project" value="UniProtKB-KW"/>
</dbReference>
<name>A0A7V6CEM5_9BACT</name>